<comment type="similarity">
    <text evidence="8">Belongs to the TRAP transporter small permease family.</text>
</comment>
<proteinExistence type="inferred from homology"/>
<gene>
    <name evidence="11" type="ORF">EDC19_1870</name>
</gene>
<evidence type="ECO:0000256" key="7">
    <source>
        <dbReference type="ARBA" id="ARBA00023136"/>
    </source>
</evidence>
<feature type="transmembrane region" description="Helical" evidence="9">
    <location>
        <begin position="12"/>
        <end position="32"/>
    </location>
</feature>
<dbReference type="AlphaFoldDB" id="A0A4R1MJT6"/>
<feature type="transmembrane region" description="Helical" evidence="9">
    <location>
        <begin position="127"/>
        <end position="145"/>
    </location>
</feature>
<comment type="caution">
    <text evidence="11">The sequence shown here is derived from an EMBL/GenBank/DDBJ whole genome shotgun (WGS) entry which is preliminary data.</text>
</comment>
<dbReference type="EMBL" id="SMGQ01000013">
    <property type="protein sequence ID" value="TCK92715.1"/>
    <property type="molecule type" value="Genomic_DNA"/>
</dbReference>
<organism evidence="11 12">
    <name type="scientific">Natranaerovirga hydrolytica</name>
    <dbReference type="NCBI Taxonomy" id="680378"/>
    <lineage>
        <taxon>Bacteria</taxon>
        <taxon>Bacillati</taxon>
        <taxon>Bacillota</taxon>
        <taxon>Clostridia</taxon>
        <taxon>Lachnospirales</taxon>
        <taxon>Natranaerovirgaceae</taxon>
        <taxon>Natranaerovirga</taxon>
    </lineage>
</organism>
<evidence type="ECO:0000256" key="2">
    <source>
        <dbReference type="ARBA" id="ARBA00022448"/>
    </source>
</evidence>
<evidence type="ECO:0000313" key="12">
    <source>
        <dbReference type="Proteomes" id="UP000294545"/>
    </source>
</evidence>
<dbReference type="RefSeq" id="WP_132282575.1">
    <property type="nucleotide sequence ID" value="NZ_SMGQ01000013.1"/>
</dbReference>
<dbReference type="GO" id="GO:0022857">
    <property type="term" value="F:transmembrane transporter activity"/>
    <property type="evidence" value="ECO:0007669"/>
    <property type="project" value="TreeGrafter"/>
</dbReference>
<dbReference type="PANTHER" id="PTHR35011">
    <property type="entry name" value="2,3-DIKETO-L-GULONATE TRAP TRANSPORTER SMALL PERMEASE PROTEIN YIAM"/>
    <property type="match status" value="1"/>
</dbReference>
<accession>A0A4R1MJT6</accession>
<dbReference type="InterPro" id="IPR007387">
    <property type="entry name" value="TRAP_DctQ"/>
</dbReference>
<keyword evidence="7 9" id="KW-0472">Membrane</keyword>
<sequence length="161" mass="18410">MKKVVHYVQKLQLAVGALFLTVFLITVVYQMFSRYAGISATWTEEVAMYSFIWSVFMGAGAMVFEKKHFAFTSIGDMINNPKFKALLSIVIAIIMLIFSIFMVYYGYKVTKQFWNYNWVTMPQFKRGPVWVCIPIAGLTSAIYLINNIVLDILTIVKGGEE</sequence>
<dbReference type="Pfam" id="PF04290">
    <property type="entry name" value="DctQ"/>
    <property type="match status" value="1"/>
</dbReference>
<dbReference type="InterPro" id="IPR055348">
    <property type="entry name" value="DctQ"/>
</dbReference>
<keyword evidence="5 9" id="KW-0812">Transmembrane</keyword>
<evidence type="ECO:0000256" key="4">
    <source>
        <dbReference type="ARBA" id="ARBA00022519"/>
    </source>
</evidence>
<dbReference type="GO" id="GO:0005886">
    <property type="term" value="C:plasma membrane"/>
    <property type="evidence" value="ECO:0007669"/>
    <property type="project" value="UniProtKB-SubCell"/>
</dbReference>
<dbReference type="PANTHER" id="PTHR35011:SF11">
    <property type="entry name" value="TRAP TRANSPORTER SMALL PERMEASE PROTEIN"/>
    <property type="match status" value="1"/>
</dbReference>
<feature type="transmembrane region" description="Helical" evidence="9">
    <location>
        <begin position="85"/>
        <end position="107"/>
    </location>
</feature>
<name>A0A4R1MJT6_9FIRM</name>
<dbReference type="OrthoDB" id="45144at2"/>
<protein>
    <submittedName>
        <fullName evidence="11">TRAP-type C4-dicarboxylate transport system permease small subunit</fullName>
    </submittedName>
</protein>
<keyword evidence="3" id="KW-1003">Cell membrane</keyword>
<keyword evidence="6 9" id="KW-1133">Transmembrane helix</keyword>
<evidence type="ECO:0000259" key="10">
    <source>
        <dbReference type="Pfam" id="PF04290"/>
    </source>
</evidence>
<keyword evidence="4" id="KW-0997">Cell inner membrane</keyword>
<dbReference type="GO" id="GO:0015740">
    <property type="term" value="P:C4-dicarboxylate transport"/>
    <property type="evidence" value="ECO:0007669"/>
    <property type="project" value="TreeGrafter"/>
</dbReference>
<feature type="domain" description="Tripartite ATP-independent periplasmic transporters DctQ component" evidence="10">
    <location>
        <begin position="24"/>
        <end position="152"/>
    </location>
</feature>
<evidence type="ECO:0000256" key="8">
    <source>
        <dbReference type="ARBA" id="ARBA00038436"/>
    </source>
</evidence>
<reference evidence="11 12" key="1">
    <citation type="submission" date="2019-03" db="EMBL/GenBank/DDBJ databases">
        <title>Genomic Encyclopedia of Type Strains, Phase IV (KMG-IV): sequencing the most valuable type-strain genomes for metagenomic binning, comparative biology and taxonomic classification.</title>
        <authorList>
            <person name="Goeker M."/>
        </authorList>
    </citation>
    <scope>NUCLEOTIDE SEQUENCE [LARGE SCALE GENOMIC DNA]</scope>
    <source>
        <strain evidence="11 12">DSM 24176</strain>
    </source>
</reference>
<keyword evidence="2" id="KW-0813">Transport</keyword>
<evidence type="ECO:0000256" key="5">
    <source>
        <dbReference type="ARBA" id="ARBA00022692"/>
    </source>
</evidence>
<dbReference type="Proteomes" id="UP000294545">
    <property type="component" value="Unassembled WGS sequence"/>
</dbReference>
<comment type="subcellular location">
    <subcellularLocation>
        <location evidence="1">Cell inner membrane</location>
        <topology evidence="1">Multi-pass membrane protein</topology>
    </subcellularLocation>
</comment>
<evidence type="ECO:0000256" key="6">
    <source>
        <dbReference type="ARBA" id="ARBA00022989"/>
    </source>
</evidence>
<evidence type="ECO:0000256" key="9">
    <source>
        <dbReference type="SAM" id="Phobius"/>
    </source>
</evidence>
<evidence type="ECO:0000256" key="3">
    <source>
        <dbReference type="ARBA" id="ARBA00022475"/>
    </source>
</evidence>
<evidence type="ECO:0000313" key="11">
    <source>
        <dbReference type="EMBL" id="TCK92715.1"/>
    </source>
</evidence>
<keyword evidence="12" id="KW-1185">Reference proteome</keyword>
<evidence type="ECO:0000256" key="1">
    <source>
        <dbReference type="ARBA" id="ARBA00004429"/>
    </source>
</evidence>
<feature type="transmembrane region" description="Helical" evidence="9">
    <location>
        <begin position="47"/>
        <end position="64"/>
    </location>
</feature>